<reference evidence="1 2" key="1">
    <citation type="journal article" date="2008" name="Nature">
        <title>The genome of Laccaria bicolor provides insights into mycorrhizal symbiosis.</title>
        <authorList>
            <person name="Martin F."/>
            <person name="Aerts A."/>
            <person name="Ahren D."/>
            <person name="Brun A."/>
            <person name="Danchin E.G.J."/>
            <person name="Duchaussoy F."/>
            <person name="Gibon J."/>
            <person name="Kohler A."/>
            <person name="Lindquist E."/>
            <person name="Pereda V."/>
            <person name="Salamov A."/>
            <person name="Shapiro H.J."/>
            <person name="Wuyts J."/>
            <person name="Blaudez D."/>
            <person name="Buee M."/>
            <person name="Brokstein P."/>
            <person name="Canbaeck B."/>
            <person name="Cohen D."/>
            <person name="Courty P.E."/>
            <person name="Coutinho P.M."/>
            <person name="Delaruelle C."/>
            <person name="Detter J.C."/>
            <person name="Deveau A."/>
            <person name="DiFazio S."/>
            <person name="Duplessis S."/>
            <person name="Fraissinet-Tachet L."/>
            <person name="Lucic E."/>
            <person name="Frey-Klett P."/>
            <person name="Fourrey C."/>
            <person name="Feussner I."/>
            <person name="Gay G."/>
            <person name="Grimwood J."/>
            <person name="Hoegger P.J."/>
            <person name="Jain P."/>
            <person name="Kilaru S."/>
            <person name="Labbe J."/>
            <person name="Lin Y.C."/>
            <person name="Legue V."/>
            <person name="Le Tacon F."/>
            <person name="Marmeisse R."/>
            <person name="Melayah D."/>
            <person name="Montanini B."/>
            <person name="Muratet M."/>
            <person name="Nehls U."/>
            <person name="Niculita-Hirzel H."/>
            <person name="Oudot-Le Secq M.P."/>
            <person name="Peter M."/>
            <person name="Quesneville H."/>
            <person name="Rajashekar B."/>
            <person name="Reich M."/>
            <person name="Rouhier N."/>
            <person name="Schmutz J."/>
            <person name="Yin T."/>
            <person name="Chalot M."/>
            <person name="Henrissat B."/>
            <person name="Kuees U."/>
            <person name="Lucas S."/>
            <person name="Van de Peer Y."/>
            <person name="Podila G.K."/>
            <person name="Polle A."/>
            <person name="Pukkila P.J."/>
            <person name="Richardson P.M."/>
            <person name="Rouze P."/>
            <person name="Sanders I.R."/>
            <person name="Stajich J.E."/>
            <person name="Tunlid A."/>
            <person name="Tuskan G."/>
            <person name="Grigoriev I.V."/>
        </authorList>
    </citation>
    <scope>NUCLEOTIDE SEQUENCE [LARGE SCALE GENOMIC DNA]</scope>
    <source>
        <strain evidence="2">S238N-H82 / ATCC MYA-4686</strain>
    </source>
</reference>
<dbReference type="RefSeq" id="XP_001878757.1">
    <property type="nucleotide sequence ID" value="XM_001878722.1"/>
</dbReference>
<dbReference type="SUPFAM" id="SSF52058">
    <property type="entry name" value="L domain-like"/>
    <property type="match status" value="1"/>
</dbReference>
<dbReference type="GeneID" id="6074385"/>
<proteinExistence type="predicted"/>
<dbReference type="Gene3D" id="3.80.10.10">
    <property type="entry name" value="Ribonuclease Inhibitor"/>
    <property type="match status" value="1"/>
</dbReference>
<dbReference type="HOGENOM" id="CLU_248000_0_0_1"/>
<dbReference type="KEGG" id="lbc:LACBIDRAFT_325254"/>
<dbReference type="InParanoid" id="B0D4B9"/>
<dbReference type="PANTHER" id="PTHR38926:SF72">
    <property type="entry name" value="IM:7136021-RELATED"/>
    <property type="match status" value="1"/>
</dbReference>
<name>B0D4B9_LACBS</name>
<evidence type="ECO:0000313" key="2">
    <source>
        <dbReference type="Proteomes" id="UP000001194"/>
    </source>
</evidence>
<dbReference type="PANTHER" id="PTHR38926">
    <property type="entry name" value="F-BOX DOMAIN CONTAINING PROTEIN, EXPRESSED"/>
    <property type="match status" value="1"/>
</dbReference>
<dbReference type="OrthoDB" id="3047947at2759"/>
<dbReference type="InterPro" id="IPR032675">
    <property type="entry name" value="LRR_dom_sf"/>
</dbReference>
<dbReference type="Proteomes" id="UP000001194">
    <property type="component" value="Unassembled WGS sequence"/>
</dbReference>
<sequence>MVNKEVELTGGIEHSHPTVPFDGFLVSIASPACRNLKMILMTSFLSSLGPVFDAGIITRRLVFRTPRLSDTSLCIAFCSDPPNFVYEPVKSSENLRKTFVVSPRKGEHAQLVFITPTDPTAPLWDEKNKPIQQPIIERVGSKEARKEVASMAFGEYGADIVQLEITPVNGPFDSFMRRNFEEFKGWRAVWEKVWEIWRAEWELKTLKAKKASRISTVSDHTSLSAILLLSLIYHPIFGGMASANAIVQTNHHEGILDFSKSFSSRREATLANGLPRELLACIFETAQNMLLPSGRLFRRFPFILGGVSWYWRKVAFTEPKLWLNVDISHPRNLTALQGYLARSKRYPIDLNLFYDNALSADVIFVNAEVTQLIDILQPHYRRCRSIKFLATCPERAAEMEMVKILTSMSNSDYPMLKRFLVQLPEMGDELRPQSFRYEAPNLTSVFLRGLGLSYCRPPFNAVTELHLAVENNTIEGCDFFDMLRGCAKTLITLCIYDDLVLTWPTINHSIAMPFLRQLRIFGTMHKVSELLLLISAPNLEELTIAPIISDDLSILSSETTYNNPKFPALKSLTLAPAYNHSTGLTLTLASACFPGIGLLILPNDHQFLREEFSMENAKPRWPQLHSLAVRDIGHDRYEESTLYTFVEDRQRLEHLYLIAIIFNLRLCQTMCVGHAATSQNRKVRQRNNLRQPLLNIYLQGSSIGMATFLDDSEITRNLSDLEVSSADGKAALANELPPELLVYIFEIAQNMLPPSEHLFRHFPLILGGVSHYWREVAFGAPMLWSNVDISHPRNLAVLRTYLNRSKDYPIDLHLTYDITRLAHDGRADPRDVDQLIVILQPHYFHCRSIRLSSGTYYQATPEMFSLLKSMRDGHYPMLQSFFVEGDDKYDTTQIQSCTIFNDAAPNLTNVRLAGFGFSYCRPPLKAVTELHLAVELEDSIIPFTDFSKMLRSCESLITLCIYDDLVHIWPSDLEELTIAPIAKGDLTILRENNSDGAAPSRPRWPELHTLADQLAVVEADPWQIQRGDAFYSDEQDRFLGSVAIEQLLKLRSSIEMADPTPTDNSGAPDFPDSQKATLADELPPEILVYIFEMARNTFLPEEEHLLRRFPLVLGMVSQYWRQVAYGAPMLWSNVYVSHERDLDGLQVYLGRSRDLPIDLHVAYDDTSAPGGERDVSMLISTLRLHYPRCRSIRLKAPHKVTPEIMSILGSMCEGRYPTLQRFHVEGTDTGELISEPRAIVADAPNLTSIRLRGLGLTYCRPPLTAATELHLAISINTIPYTYFYAMLGSCQSLITLCVYDDLVFGWPINLRTAHDMPSLRYLRIFGNMLGVSQLLLSISAPCLKELTIAPVLMGDLELLLVGASRNAPRFPALKSLTLAPAHADAMESTLRLANTCFPGIKLLVLPNYYKGSFIESFKTEGHDTSEQLWPELDGLAVRDIDEGQDQGVLYEFIKFRQLLGVPLGTLYLDSSSMPRMTRMDWLKDRLSVVEADPWKIQCQNAFYSNEEDRFLGAEE</sequence>
<gene>
    <name evidence="1" type="ORF">LACBIDRAFT_325254</name>
</gene>
<organism evidence="2">
    <name type="scientific">Laccaria bicolor (strain S238N-H82 / ATCC MYA-4686)</name>
    <name type="common">Bicoloured deceiver</name>
    <name type="synonym">Laccaria laccata var. bicolor</name>
    <dbReference type="NCBI Taxonomy" id="486041"/>
    <lineage>
        <taxon>Eukaryota</taxon>
        <taxon>Fungi</taxon>
        <taxon>Dikarya</taxon>
        <taxon>Basidiomycota</taxon>
        <taxon>Agaricomycotina</taxon>
        <taxon>Agaricomycetes</taxon>
        <taxon>Agaricomycetidae</taxon>
        <taxon>Agaricales</taxon>
        <taxon>Agaricineae</taxon>
        <taxon>Hydnangiaceae</taxon>
        <taxon>Laccaria</taxon>
    </lineage>
</organism>
<protein>
    <submittedName>
        <fullName evidence="1">Predicted protein</fullName>
    </submittedName>
</protein>
<dbReference type="EMBL" id="DS547097">
    <property type="protein sequence ID" value="EDR10307.1"/>
    <property type="molecule type" value="Genomic_DNA"/>
</dbReference>
<keyword evidence="2" id="KW-1185">Reference proteome</keyword>
<evidence type="ECO:0000313" key="1">
    <source>
        <dbReference type="EMBL" id="EDR10307.1"/>
    </source>
</evidence>
<accession>B0D4B9</accession>